<dbReference type="InterPro" id="IPR036259">
    <property type="entry name" value="MFS_trans_sf"/>
</dbReference>
<proteinExistence type="predicted"/>
<evidence type="ECO:0000256" key="1">
    <source>
        <dbReference type="SAM" id="Phobius"/>
    </source>
</evidence>
<evidence type="ECO:0008006" key="4">
    <source>
        <dbReference type="Google" id="ProtNLM"/>
    </source>
</evidence>
<evidence type="ECO:0000313" key="3">
    <source>
        <dbReference type="Proteomes" id="UP000639973"/>
    </source>
</evidence>
<accession>A0ABQ2GCE7</accession>
<feature type="transmembrane region" description="Helical" evidence="1">
    <location>
        <begin position="38"/>
        <end position="61"/>
    </location>
</feature>
<dbReference type="Proteomes" id="UP000639973">
    <property type="component" value="Unassembled WGS sequence"/>
</dbReference>
<feature type="transmembrane region" description="Helical" evidence="1">
    <location>
        <begin position="67"/>
        <end position="86"/>
    </location>
</feature>
<comment type="caution">
    <text evidence="2">The sequence shown here is derived from an EMBL/GenBank/DDBJ whole genome shotgun (WGS) entry which is preliminary data.</text>
</comment>
<keyword evidence="1" id="KW-0812">Transmembrane</keyword>
<organism evidence="2 3">
    <name type="scientific">Deinococcus aerolatus</name>
    <dbReference type="NCBI Taxonomy" id="522487"/>
    <lineage>
        <taxon>Bacteria</taxon>
        <taxon>Thermotogati</taxon>
        <taxon>Deinococcota</taxon>
        <taxon>Deinococci</taxon>
        <taxon>Deinococcales</taxon>
        <taxon>Deinococcaceae</taxon>
        <taxon>Deinococcus</taxon>
    </lineage>
</organism>
<keyword evidence="1" id="KW-0472">Membrane</keyword>
<keyword evidence="1" id="KW-1133">Transmembrane helix</keyword>
<evidence type="ECO:0000313" key="2">
    <source>
        <dbReference type="EMBL" id="GGL86430.1"/>
    </source>
</evidence>
<sequence length="104" mass="11313">MWACQQPGVLLGLGFGLINTPFQMLLHRRVLEAYLGRIFNVLGMVSGVGMPLSLLLVSPVLDRLPPPLWFGVVALAQGLSGVVWIWEVRIEGHQHTVKADAVGS</sequence>
<dbReference type="EMBL" id="BMOL01000012">
    <property type="protein sequence ID" value="GGL86430.1"/>
    <property type="molecule type" value="Genomic_DNA"/>
</dbReference>
<reference evidence="3" key="1">
    <citation type="journal article" date="2019" name="Int. J. Syst. Evol. Microbiol.">
        <title>The Global Catalogue of Microorganisms (GCM) 10K type strain sequencing project: providing services to taxonomists for standard genome sequencing and annotation.</title>
        <authorList>
            <consortium name="The Broad Institute Genomics Platform"/>
            <consortium name="The Broad Institute Genome Sequencing Center for Infectious Disease"/>
            <person name="Wu L."/>
            <person name="Ma J."/>
        </authorList>
    </citation>
    <scope>NUCLEOTIDE SEQUENCE [LARGE SCALE GENOMIC DNA]</scope>
    <source>
        <strain evidence="3">JCM 15442</strain>
    </source>
</reference>
<gene>
    <name evidence="2" type="ORF">GCM10010840_25500</name>
</gene>
<protein>
    <recommendedName>
        <fullName evidence="4">MFS transporter</fullName>
    </recommendedName>
</protein>
<keyword evidence="3" id="KW-1185">Reference proteome</keyword>
<dbReference type="Gene3D" id="1.20.1250.20">
    <property type="entry name" value="MFS general substrate transporter like domains"/>
    <property type="match status" value="1"/>
</dbReference>
<dbReference type="SUPFAM" id="SSF103473">
    <property type="entry name" value="MFS general substrate transporter"/>
    <property type="match status" value="1"/>
</dbReference>
<feature type="transmembrane region" description="Helical" evidence="1">
    <location>
        <begin position="6"/>
        <end position="26"/>
    </location>
</feature>
<name>A0ABQ2GCE7_9DEIO</name>